<name>A0A151HZS1_9HYME</name>
<dbReference type="Gene3D" id="2.60.40.10">
    <property type="entry name" value="Immunoglobulins"/>
    <property type="match status" value="1"/>
</dbReference>
<organism evidence="1 2">
    <name type="scientific">Atta colombica</name>
    <dbReference type="NCBI Taxonomy" id="520822"/>
    <lineage>
        <taxon>Eukaryota</taxon>
        <taxon>Metazoa</taxon>
        <taxon>Ecdysozoa</taxon>
        <taxon>Arthropoda</taxon>
        <taxon>Hexapoda</taxon>
        <taxon>Insecta</taxon>
        <taxon>Pterygota</taxon>
        <taxon>Neoptera</taxon>
        <taxon>Endopterygota</taxon>
        <taxon>Hymenoptera</taxon>
        <taxon>Apocrita</taxon>
        <taxon>Aculeata</taxon>
        <taxon>Formicoidea</taxon>
        <taxon>Formicidae</taxon>
        <taxon>Myrmicinae</taxon>
        <taxon>Atta</taxon>
    </lineage>
</organism>
<dbReference type="InterPro" id="IPR013783">
    <property type="entry name" value="Ig-like_fold"/>
</dbReference>
<dbReference type="STRING" id="520822.A0A151HZS1"/>
<evidence type="ECO:0000313" key="2">
    <source>
        <dbReference type="Proteomes" id="UP000078540"/>
    </source>
</evidence>
<sequence length="166" mass="18230">MSRTSTNASLRRFRSVIPGVYSSSERVNFCDKSPVEQHIASPNGTFTRDQRVLSGSLVQGSRNVSGVPAFETNVPRNVTTAVGQTAFLHCRVHQLGDKESLNIRRKKRILQYFRRVKGRKEAAVAVTVASSFFKILNPDIPPCQGYIDPSRAAGLTSPQGWPVVSG</sequence>
<keyword evidence="2" id="KW-1185">Reference proteome</keyword>
<dbReference type="EMBL" id="KQ976673">
    <property type="protein sequence ID" value="KYM78238.1"/>
    <property type="molecule type" value="Genomic_DNA"/>
</dbReference>
<dbReference type="AlphaFoldDB" id="A0A151HZS1"/>
<protein>
    <submittedName>
        <fullName evidence="1">Uncharacterized protein</fullName>
    </submittedName>
</protein>
<gene>
    <name evidence="1" type="ORF">ALC53_11326</name>
</gene>
<dbReference type="Proteomes" id="UP000078540">
    <property type="component" value="Unassembled WGS sequence"/>
</dbReference>
<proteinExistence type="predicted"/>
<evidence type="ECO:0000313" key="1">
    <source>
        <dbReference type="EMBL" id="KYM78238.1"/>
    </source>
</evidence>
<reference evidence="1 2" key="1">
    <citation type="submission" date="2015-09" db="EMBL/GenBank/DDBJ databases">
        <title>Atta colombica WGS genome.</title>
        <authorList>
            <person name="Nygaard S."/>
            <person name="Hu H."/>
            <person name="Boomsma J."/>
            <person name="Zhang G."/>
        </authorList>
    </citation>
    <scope>NUCLEOTIDE SEQUENCE [LARGE SCALE GENOMIC DNA]</scope>
    <source>
        <strain evidence="1">Treedump-2</strain>
        <tissue evidence="1">Whole body</tissue>
    </source>
</reference>
<accession>A0A151HZS1</accession>